<reference evidence="7 8" key="1">
    <citation type="journal article" date="2015" name="Nature">
        <title>rRNA introns, odd ribosomes, and small enigmatic genomes across a large radiation of phyla.</title>
        <authorList>
            <person name="Brown C.T."/>
            <person name="Hug L.A."/>
            <person name="Thomas B.C."/>
            <person name="Sharon I."/>
            <person name="Castelle C.J."/>
            <person name="Singh A."/>
            <person name="Wilkins M.J."/>
            <person name="Williams K.H."/>
            <person name="Banfield J.F."/>
        </authorList>
    </citation>
    <scope>NUCLEOTIDE SEQUENCE [LARGE SCALE GENOMIC DNA]</scope>
</reference>
<keyword evidence="2" id="KW-0694">RNA-binding</keyword>
<accession>A0A0G0KCN7</accession>
<organism evidence="7 8">
    <name type="scientific">Candidatus Roizmanbacteria bacterium GW2011_GWA2_37_7</name>
    <dbReference type="NCBI Taxonomy" id="1618481"/>
    <lineage>
        <taxon>Bacteria</taxon>
        <taxon>Candidatus Roizmaniibacteriota</taxon>
    </lineage>
</organism>
<dbReference type="SUPFAM" id="SSF46992">
    <property type="entry name" value="Ribosomal protein S20"/>
    <property type="match status" value="1"/>
</dbReference>
<proteinExistence type="predicted"/>
<dbReference type="NCBIfam" id="TIGR00029">
    <property type="entry name" value="S20"/>
    <property type="match status" value="1"/>
</dbReference>
<keyword evidence="3 7" id="KW-0689">Ribosomal protein</keyword>
<evidence type="ECO:0000313" key="8">
    <source>
        <dbReference type="Proteomes" id="UP000034471"/>
    </source>
</evidence>
<dbReference type="GO" id="GO:0003735">
    <property type="term" value="F:structural constituent of ribosome"/>
    <property type="evidence" value="ECO:0007669"/>
    <property type="project" value="InterPro"/>
</dbReference>
<gene>
    <name evidence="7" type="ORF">US54_C0012G0048</name>
</gene>
<name>A0A0G0KCN7_9BACT</name>
<dbReference type="STRING" id="1618481.US54_C0012G0048"/>
<dbReference type="Pfam" id="PF01649">
    <property type="entry name" value="Ribosomal_S20p"/>
    <property type="match status" value="1"/>
</dbReference>
<sequence length="73" mass="8455">MRQDQRRTKDNDKYMNQVEEVIKAAKKGVKSKKNEFVSKGYSIVDRAAKKHVIHNNKASRLKARISRLVKKAS</sequence>
<comment type="caution">
    <text evidence="7">The sequence shown here is derived from an EMBL/GenBank/DDBJ whole genome shotgun (WGS) entry which is preliminary data.</text>
</comment>
<dbReference type="InterPro" id="IPR002583">
    <property type="entry name" value="Ribosomal_bS20"/>
</dbReference>
<dbReference type="InterPro" id="IPR036510">
    <property type="entry name" value="Ribosomal_bS20_sf"/>
</dbReference>
<dbReference type="Proteomes" id="UP000034471">
    <property type="component" value="Unassembled WGS sequence"/>
</dbReference>
<evidence type="ECO:0000256" key="2">
    <source>
        <dbReference type="ARBA" id="ARBA00022884"/>
    </source>
</evidence>
<keyword evidence="4" id="KW-0687">Ribonucleoprotein</keyword>
<evidence type="ECO:0000313" key="7">
    <source>
        <dbReference type="EMBL" id="KKQ38351.1"/>
    </source>
</evidence>
<evidence type="ECO:0000256" key="6">
    <source>
        <dbReference type="ARBA" id="ARBA00035343"/>
    </source>
</evidence>
<protein>
    <recommendedName>
        <fullName evidence="5">Small ribosomal subunit protein bS20</fullName>
    </recommendedName>
    <alternativeName>
        <fullName evidence="6">30S ribosomal protein S20</fullName>
    </alternativeName>
</protein>
<evidence type="ECO:0000256" key="4">
    <source>
        <dbReference type="ARBA" id="ARBA00023274"/>
    </source>
</evidence>
<keyword evidence="1" id="KW-0699">rRNA-binding</keyword>
<evidence type="ECO:0000256" key="5">
    <source>
        <dbReference type="ARBA" id="ARBA00035136"/>
    </source>
</evidence>
<dbReference type="AlphaFoldDB" id="A0A0G0KCN7"/>
<dbReference type="GO" id="GO:0019843">
    <property type="term" value="F:rRNA binding"/>
    <property type="evidence" value="ECO:0007669"/>
    <property type="project" value="UniProtKB-KW"/>
</dbReference>
<dbReference type="EMBL" id="LBTJ01000012">
    <property type="protein sequence ID" value="KKQ38351.1"/>
    <property type="molecule type" value="Genomic_DNA"/>
</dbReference>
<dbReference type="GO" id="GO:0006412">
    <property type="term" value="P:translation"/>
    <property type="evidence" value="ECO:0007669"/>
    <property type="project" value="InterPro"/>
</dbReference>
<dbReference type="Gene3D" id="1.20.58.110">
    <property type="entry name" value="Ribosomal protein S20"/>
    <property type="match status" value="1"/>
</dbReference>
<dbReference type="GO" id="GO:1990904">
    <property type="term" value="C:ribonucleoprotein complex"/>
    <property type="evidence" value="ECO:0007669"/>
    <property type="project" value="UniProtKB-KW"/>
</dbReference>
<evidence type="ECO:0000256" key="3">
    <source>
        <dbReference type="ARBA" id="ARBA00022980"/>
    </source>
</evidence>
<dbReference type="GO" id="GO:0005840">
    <property type="term" value="C:ribosome"/>
    <property type="evidence" value="ECO:0007669"/>
    <property type="project" value="UniProtKB-KW"/>
</dbReference>
<evidence type="ECO:0000256" key="1">
    <source>
        <dbReference type="ARBA" id="ARBA00022730"/>
    </source>
</evidence>